<dbReference type="Pfam" id="PF05569">
    <property type="entry name" value="Peptidase_M56"/>
    <property type="match status" value="1"/>
</dbReference>
<dbReference type="RefSeq" id="WP_273628352.1">
    <property type="nucleotide sequence ID" value="NZ_CP117167.1"/>
</dbReference>
<feature type="domain" description="Peptidase M56" evidence="2">
    <location>
        <begin position="32"/>
        <end position="315"/>
    </location>
</feature>
<evidence type="ECO:0000313" key="4">
    <source>
        <dbReference type="Proteomes" id="UP001216139"/>
    </source>
</evidence>
<keyword evidence="4" id="KW-1185">Reference proteome</keyword>
<gene>
    <name evidence="3" type="ORF">PQO05_15880</name>
</gene>
<dbReference type="InterPro" id="IPR052173">
    <property type="entry name" value="Beta-lactam_resp_regulator"/>
</dbReference>
<keyword evidence="1" id="KW-0812">Transmembrane</keyword>
<dbReference type="EMBL" id="CP117167">
    <property type="protein sequence ID" value="WCT10215.1"/>
    <property type="molecule type" value="Genomic_DNA"/>
</dbReference>
<organism evidence="3 4">
    <name type="scientific">Mucilaginibacter jinjuensis</name>
    <dbReference type="NCBI Taxonomy" id="1176721"/>
    <lineage>
        <taxon>Bacteria</taxon>
        <taxon>Pseudomonadati</taxon>
        <taxon>Bacteroidota</taxon>
        <taxon>Sphingobacteriia</taxon>
        <taxon>Sphingobacteriales</taxon>
        <taxon>Sphingobacteriaceae</taxon>
        <taxon>Mucilaginibacter</taxon>
    </lineage>
</organism>
<accession>A0ABY7T1A1</accession>
<proteinExistence type="predicted"/>
<feature type="transmembrane region" description="Helical" evidence="1">
    <location>
        <begin position="234"/>
        <end position="256"/>
    </location>
</feature>
<evidence type="ECO:0000256" key="1">
    <source>
        <dbReference type="SAM" id="Phobius"/>
    </source>
</evidence>
<dbReference type="PANTHER" id="PTHR34978:SF3">
    <property type="entry name" value="SLR0241 PROTEIN"/>
    <property type="match status" value="1"/>
</dbReference>
<evidence type="ECO:0000259" key="2">
    <source>
        <dbReference type="Pfam" id="PF05569"/>
    </source>
</evidence>
<feature type="transmembrane region" description="Helical" evidence="1">
    <location>
        <begin position="20"/>
        <end position="41"/>
    </location>
</feature>
<evidence type="ECO:0000313" key="3">
    <source>
        <dbReference type="EMBL" id="WCT10215.1"/>
    </source>
</evidence>
<dbReference type="Proteomes" id="UP001216139">
    <property type="component" value="Chromosome"/>
</dbReference>
<keyword evidence="1" id="KW-1133">Transmembrane helix</keyword>
<dbReference type="CDD" id="cd07341">
    <property type="entry name" value="M56_BlaR1_MecR1_like"/>
    <property type="match status" value="1"/>
</dbReference>
<dbReference type="Gene3D" id="3.30.2010.10">
    <property type="entry name" value="Metalloproteases ('zincins'), catalytic domain"/>
    <property type="match status" value="1"/>
</dbReference>
<feature type="transmembrane region" description="Helical" evidence="1">
    <location>
        <begin position="126"/>
        <end position="147"/>
    </location>
</feature>
<sequence length="604" mass="67871">MDLSMVKETAGYVVKALCNTLVHSLWQGLLLAAVAGLIVICTRRSSPARRYNLLIASLVLFACSVTYTLIDQLQEVQVYRTIVLIKPHQLHNNAADVRIKITTPVFPQIRMINDSKLFNYLNEHSYTIVLVWFLIVFARCLQLITGLHSLYYMRRRNIFAVDEAWETRVKELAQRLGIKQIVHIAESGMAKAPMVIGHLKPLILIPVGLMTTLSTDEIEAILVHELAHIRRRDYLVNLLVSLMEIVFFFNPAVLWISSLIKAERENCCDDIAVAQTSSKVNYIRALVSCQEYQLSAPAYAMAFSGRKNHLMGRVKRMVSNNNQSLNVMEKSLLALCLVTAGLLTTAFSNADKINKLVDNTAKVITHVSKSIKQEVTSETVTEIPDSATIKPVTTVAAEVKPVTDTAERVIPVENDTIIHIAKTPQPIDEITPIKEPIRPIDPITPITPINVKLDLKVGVDPQTLVKLNDANQKIQDANHKIKLAAVQTRLADQQAYTASKASYDADRLKSYKPYDAADYKPYDANREKSNRDKLTAELVKQGIIQMHSDLESFKLSDTEFIVNGKKMPDDVFLKFKKAFVPAPDKGKKGSWSWMYNYNTETTIQ</sequence>
<reference evidence="3 4" key="1">
    <citation type="submission" date="2023-02" db="EMBL/GenBank/DDBJ databases">
        <title>Genome sequence of Mucilaginibacter jinjuensis strain KACC 16571.</title>
        <authorList>
            <person name="Kim S."/>
            <person name="Heo J."/>
            <person name="Kwon S.-W."/>
        </authorList>
    </citation>
    <scope>NUCLEOTIDE SEQUENCE [LARGE SCALE GENOMIC DNA]</scope>
    <source>
        <strain evidence="3 4">KACC 16571</strain>
    </source>
</reference>
<dbReference type="InterPro" id="IPR008756">
    <property type="entry name" value="Peptidase_M56"/>
</dbReference>
<feature type="transmembrane region" description="Helical" evidence="1">
    <location>
        <begin position="53"/>
        <end position="70"/>
    </location>
</feature>
<keyword evidence="1" id="KW-0472">Membrane</keyword>
<name>A0ABY7T1A1_9SPHI</name>
<dbReference type="PANTHER" id="PTHR34978">
    <property type="entry name" value="POSSIBLE SENSOR-TRANSDUCER PROTEIN BLAR"/>
    <property type="match status" value="1"/>
</dbReference>
<protein>
    <submittedName>
        <fullName evidence="3">M56 family metallopeptidase</fullName>
    </submittedName>
</protein>